<keyword evidence="5 6" id="KW-0472">Membrane</keyword>
<dbReference type="PANTHER" id="PTHR42718:SF9">
    <property type="entry name" value="MAJOR FACILITATOR SUPERFAMILY MULTIDRUG TRANSPORTER MFSC"/>
    <property type="match status" value="1"/>
</dbReference>
<feature type="transmembrane region" description="Helical" evidence="6">
    <location>
        <begin position="161"/>
        <end position="183"/>
    </location>
</feature>
<gene>
    <name evidence="8" type="ORF">CYLTODRAFT_492773</name>
</gene>
<evidence type="ECO:0000259" key="7">
    <source>
        <dbReference type="PROSITE" id="PS50850"/>
    </source>
</evidence>
<keyword evidence="4 6" id="KW-1133">Transmembrane helix</keyword>
<evidence type="ECO:0000256" key="6">
    <source>
        <dbReference type="SAM" id="Phobius"/>
    </source>
</evidence>
<sequence>MQNEVPKSRNLDELREEQERIEHERAAGRSTLRSILIAASITMGMVVNMALTTAGSIPLPTISHEFEEPTSNLVWVVSAYALSSGCLLLMFGRLADLYGRKRMFVCGMTWLSAFSLGTGFANDAITLQILRGLSGVGAAAQVPASLGILAHSFPPSRARSFAFATFAAGAPLGGGTGLILSGVLTQLTAQTWRSIFWLLAGLGGLCVAIAVVVIDGDLPSLEEDQRVDWFGAFLISAGLVFVVFVLTQGEVAEPDQWKTPYIIALLIVGVFLIVAFVFWQRYLEKVNDDVDRPRSKWTPPPLMRVSLWTRANGRLAGVMVVAFLNWCSFQCWCYWSQLYFQDYEHRTPILTVVRIIPMFVTGIFLNVIVGTTIGRLPFVFFMVIGTAGTSLASLLYAFIDDRIIYWALGFPGAIVSVTGADFVFAAGTLFCAKVALPHEQSLAGALFQTMVQLGTSFGITVSTIVFDRLNHPGGPKLPAYHAAMWTGFGFGMLGALVSVLLFWNVGVVGDQGPKKDVEGTTESIVEEVTDRDDITVRASKEEKKVKS</sequence>
<dbReference type="InterPro" id="IPR011701">
    <property type="entry name" value="MFS"/>
</dbReference>
<feature type="transmembrane region" description="Helical" evidence="6">
    <location>
        <begin position="405"/>
        <end position="430"/>
    </location>
</feature>
<evidence type="ECO:0000256" key="5">
    <source>
        <dbReference type="ARBA" id="ARBA00023136"/>
    </source>
</evidence>
<dbReference type="PROSITE" id="PS50850">
    <property type="entry name" value="MFS"/>
    <property type="match status" value="1"/>
</dbReference>
<dbReference type="AlphaFoldDB" id="A0A0D7B312"/>
<dbReference type="OrthoDB" id="5086884at2759"/>
<keyword evidence="9" id="KW-1185">Reference proteome</keyword>
<dbReference type="GO" id="GO:0022857">
    <property type="term" value="F:transmembrane transporter activity"/>
    <property type="evidence" value="ECO:0007669"/>
    <property type="project" value="InterPro"/>
</dbReference>
<feature type="transmembrane region" description="Helical" evidence="6">
    <location>
        <begin position="227"/>
        <end position="247"/>
    </location>
</feature>
<feature type="transmembrane region" description="Helical" evidence="6">
    <location>
        <begin position="35"/>
        <end position="53"/>
    </location>
</feature>
<feature type="transmembrane region" description="Helical" evidence="6">
    <location>
        <begin position="442"/>
        <end position="465"/>
    </location>
</feature>
<evidence type="ECO:0000313" key="9">
    <source>
        <dbReference type="Proteomes" id="UP000054007"/>
    </source>
</evidence>
<feature type="transmembrane region" description="Helical" evidence="6">
    <location>
        <begin position="259"/>
        <end position="279"/>
    </location>
</feature>
<dbReference type="InterPro" id="IPR020846">
    <property type="entry name" value="MFS_dom"/>
</dbReference>
<feature type="transmembrane region" description="Helical" evidence="6">
    <location>
        <begin position="485"/>
        <end position="505"/>
    </location>
</feature>
<feature type="domain" description="Major facilitator superfamily (MFS) profile" evidence="7">
    <location>
        <begin position="36"/>
        <end position="506"/>
    </location>
</feature>
<dbReference type="Proteomes" id="UP000054007">
    <property type="component" value="Unassembled WGS sequence"/>
</dbReference>
<protein>
    <submittedName>
        <fullName evidence="8">MFS general substrate transporter</fullName>
    </submittedName>
</protein>
<accession>A0A0D7B312</accession>
<dbReference type="SUPFAM" id="SSF103473">
    <property type="entry name" value="MFS general substrate transporter"/>
    <property type="match status" value="2"/>
</dbReference>
<evidence type="ECO:0000256" key="4">
    <source>
        <dbReference type="ARBA" id="ARBA00022989"/>
    </source>
</evidence>
<dbReference type="EMBL" id="KN880615">
    <property type="protein sequence ID" value="KIY64862.1"/>
    <property type="molecule type" value="Genomic_DNA"/>
</dbReference>
<feature type="transmembrane region" description="Helical" evidence="6">
    <location>
        <begin position="103"/>
        <end position="122"/>
    </location>
</feature>
<feature type="transmembrane region" description="Helical" evidence="6">
    <location>
        <begin position="376"/>
        <end position="399"/>
    </location>
</feature>
<evidence type="ECO:0000256" key="1">
    <source>
        <dbReference type="ARBA" id="ARBA00004141"/>
    </source>
</evidence>
<feature type="transmembrane region" description="Helical" evidence="6">
    <location>
        <begin position="349"/>
        <end position="369"/>
    </location>
</feature>
<dbReference type="Gene3D" id="1.20.1250.20">
    <property type="entry name" value="MFS general substrate transporter like domains"/>
    <property type="match status" value="2"/>
</dbReference>
<comment type="subcellular location">
    <subcellularLocation>
        <location evidence="1">Membrane</location>
        <topology evidence="1">Multi-pass membrane protein</topology>
    </subcellularLocation>
</comment>
<keyword evidence="2" id="KW-0813">Transport</keyword>
<evidence type="ECO:0000256" key="2">
    <source>
        <dbReference type="ARBA" id="ARBA00022448"/>
    </source>
</evidence>
<evidence type="ECO:0000256" key="3">
    <source>
        <dbReference type="ARBA" id="ARBA00022692"/>
    </source>
</evidence>
<dbReference type="GO" id="GO:0016020">
    <property type="term" value="C:membrane"/>
    <property type="evidence" value="ECO:0007669"/>
    <property type="project" value="UniProtKB-SubCell"/>
</dbReference>
<dbReference type="InterPro" id="IPR036259">
    <property type="entry name" value="MFS_trans_sf"/>
</dbReference>
<feature type="transmembrane region" description="Helical" evidence="6">
    <location>
        <begin position="73"/>
        <end position="91"/>
    </location>
</feature>
<feature type="transmembrane region" description="Helical" evidence="6">
    <location>
        <begin position="195"/>
        <end position="215"/>
    </location>
</feature>
<dbReference type="STRING" id="1314674.A0A0D7B312"/>
<dbReference type="Pfam" id="PF07690">
    <property type="entry name" value="MFS_1"/>
    <property type="match status" value="2"/>
</dbReference>
<proteinExistence type="predicted"/>
<name>A0A0D7B312_9AGAR</name>
<dbReference type="PANTHER" id="PTHR42718">
    <property type="entry name" value="MAJOR FACILITATOR SUPERFAMILY MULTIDRUG TRANSPORTER MFSC"/>
    <property type="match status" value="1"/>
</dbReference>
<reference evidence="8 9" key="1">
    <citation type="journal article" date="2015" name="Fungal Genet. Biol.">
        <title>Evolution of novel wood decay mechanisms in Agaricales revealed by the genome sequences of Fistulina hepatica and Cylindrobasidium torrendii.</title>
        <authorList>
            <person name="Floudas D."/>
            <person name="Held B.W."/>
            <person name="Riley R."/>
            <person name="Nagy L.G."/>
            <person name="Koehler G."/>
            <person name="Ransdell A.S."/>
            <person name="Younus H."/>
            <person name="Chow J."/>
            <person name="Chiniquy J."/>
            <person name="Lipzen A."/>
            <person name="Tritt A."/>
            <person name="Sun H."/>
            <person name="Haridas S."/>
            <person name="LaButti K."/>
            <person name="Ohm R.A."/>
            <person name="Kues U."/>
            <person name="Blanchette R.A."/>
            <person name="Grigoriev I.V."/>
            <person name="Minto R.E."/>
            <person name="Hibbett D.S."/>
        </authorList>
    </citation>
    <scope>NUCLEOTIDE SEQUENCE [LARGE SCALE GENOMIC DNA]</scope>
    <source>
        <strain evidence="8 9">FP15055 ss-10</strain>
    </source>
</reference>
<evidence type="ECO:0000313" key="8">
    <source>
        <dbReference type="EMBL" id="KIY64862.1"/>
    </source>
</evidence>
<organism evidence="8 9">
    <name type="scientific">Cylindrobasidium torrendii FP15055 ss-10</name>
    <dbReference type="NCBI Taxonomy" id="1314674"/>
    <lineage>
        <taxon>Eukaryota</taxon>
        <taxon>Fungi</taxon>
        <taxon>Dikarya</taxon>
        <taxon>Basidiomycota</taxon>
        <taxon>Agaricomycotina</taxon>
        <taxon>Agaricomycetes</taxon>
        <taxon>Agaricomycetidae</taxon>
        <taxon>Agaricales</taxon>
        <taxon>Marasmiineae</taxon>
        <taxon>Physalacriaceae</taxon>
        <taxon>Cylindrobasidium</taxon>
    </lineage>
</organism>
<keyword evidence="3 6" id="KW-0812">Transmembrane</keyword>